<dbReference type="Pfam" id="PF07730">
    <property type="entry name" value="HisKA_3"/>
    <property type="match status" value="1"/>
</dbReference>
<dbReference type="InterPro" id="IPR005467">
    <property type="entry name" value="His_kinase_dom"/>
</dbReference>
<evidence type="ECO:0000259" key="10">
    <source>
        <dbReference type="PROSITE" id="PS50109"/>
    </source>
</evidence>
<evidence type="ECO:0000313" key="12">
    <source>
        <dbReference type="Proteomes" id="UP000316093"/>
    </source>
</evidence>
<feature type="transmembrane region" description="Helical" evidence="9">
    <location>
        <begin position="204"/>
        <end position="227"/>
    </location>
</feature>
<gene>
    <name evidence="11" type="ORF">FIV34_05485</name>
</gene>
<evidence type="ECO:0000256" key="9">
    <source>
        <dbReference type="SAM" id="Phobius"/>
    </source>
</evidence>
<evidence type="ECO:0000256" key="4">
    <source>
        <dbReference type="ARBA" id="ARBA00022692"/>
    </source>
</evidence>
<dbReference type="PANTHER" id="PTHR24421:SF59">
    <property type="entry name" value="OXYGEN SENSOR HISTIDINE KINASE NREB"/>
    <property type="match status" value="1"/>
</dbReference>
<dbReference type="Gene3D" id="3.30.565.10">
    <property type="entry name" value="Histidine kinase-like ATPase, C-terminal domain"/>
    <property type="match status" value="1"/>
</dbReference>
<evidence type="ECO:0000256" key="1">
    <source>
        <dbReference type="ARBA" id="ARBA00004651"/>
    </source>
</evidence>
<keyword evidence="8 9" id="KW-0472">Membrane</keyword>
<feature type="transmembrane region" description="Helical" evidence="9">
    <location>
        <begin position="102"/>
        <end position="120"/>
    </location>
</feature>
<keyword evidence="6 9" id="KW-1133">Transmembrane helix</keyword>
<feature type="transmembrane region" description="Helical" evidence="9">
    <location>
        <begin position="132"/>
        <end position="158"/>
    </location>
</feature>
<keyword evidence="7" id="KW-0902">Two-component regulatory system</keyword>
<reference evidence="11 12" key="1">
    <citation type="submission" date="2019-06" db="EMBL/GenBank/DDBJ databases">
        <title>A complete genome sequence for Luteibacter pinisoli MAH-14.</title>
        <authorList>
            <person name="Baltrus D.A."/>
        </authorList>
    </citation>
    <scope>NUCLEOTIDE SEQUENCE [LARGE SCALE GENOMIC DNA]</scope>
    <source>
        <strain evidence="11 12">MAH-14</strain>
    </source>
</reference>
<feature type="domain" description="Histidine kinase" evidence="10">
    <location>
        <begin position="447"/>
        <end position="537"/>
    </location>
</feature>
<dbReference type="Pfam" id="PF05231">
    <property type="entry name" value="MASE1"/>
    <property type="match status" value="1"/>
</dbReference>
<keyword evidence="2" id="KW-1003">Cell membrane</keyword>
<dbReference type="SMART" id="SM00387">
    <property type="entry name" value="HATPase_c"/>
    <property type="match status" value="1"/>
</dbReference>
<dbReference type="GO" id="GO:0000155">
    <property type="term" value="F:phosphorelay sensor kinase activity"/>
    <property type="evidence" value="ECO:0007669"/>
    <property type="project" value="InterPro"/>
</dbReference>
<dbReference type="GO" id="GO:0046983">
    <property type="term" value="F:protein dimerization activity"/>
    <property type="evidence" value="ECO:0007669"/>
    <property type="project" value="InterPro"/>
</dbReference>
<dbReference type="KEGG" id="lpy:FIV34_05485"/>
<dbReference type="GO" id="GO:0005886">
    <property type="term" value="C:plasma membrane"/>
    <property type="evidence" value="ECO:0007669"/>
    <property type="project" value="UniProtKB-SubCell"/>
</dbReference>
<comment type="subcellular location">
    <subcellularLocation>
        <location evidence="1">Cell membrane</location>
        <topology evidence="1">Multi-pass membrane protein</topology>
    </subcellularLocation>
</comment>
<dbReference type="InterPro" id="IPR011712">
    <property type="entry name" value="Sig_transdc_His_kin_sub3_dim/P"/>
</dbReference>
<feature type="transmembrane region" description="Helical" evidence="9">
    <location>
        <begin position="289"/>
        <end position="309"/>
    </location>
</feature>
<accession>A0A4Y5Z093</accession>
<evidence type="ECO:0000256" key="5">
    <source>
        <dbReference type="ARBA" id="ARBA00022777"/>
    </source>
</evidence>
<protein>
    <recommendedName>
        <fullName evidence="10">Histidine kinase domain-containing protein</fullName>
    </recommendedName>
</protein>
<feature type="transmembrane region" description="Helical" evidence="9">
    <location>
        <begin position="54"/>
        <end position="71"/>
    </location>
</feature>
<dbReference type="PANTHER" id="PTHR24421">
    <property type="entry name" value="NITRATE/NITRITE SENSOR PROTEIN NARX-RELATED"/>
    <property type="match status" value="1"/>
</dbReference>
<keyword evidence="5" id="KW-0418">Kinase</keyword>
<organism evidence="11 12">
    <name type="scientific">Luteibacter pinisoli</name>
    <dbReference type="NCBI Taxonomy" id="2589080"/>
    <lineage>
        <taxon>Bacteria</taxon>
        <taxon>Pseudomonadati</taxon>
        <taxon>Pseudomonadota</taxon>
        <taxon>Gammaproteobacteria</taxon>
        <taxon>Lysobacterales</taxon>
        <taxon>Rhodanobacteraceae</taxon>
        <taxon>Luteibacter</taxon>
    </lineage>
</organism>
<evidence type="ECO:0000313" key="11">
    <source>
        <dbReference type="EMBL" id="QDE38692.1"/>
    </source>
</evidence>
<dbReference type="CDD" id="cd16917">
    <property type="entry name" value="HATPase_UhpB-NarQ-NarX-like"/>
    <property type="match status" value="1"/>
</dbReference>
<evidence type="ECO:0000256" key="8">
    <source>
        <dbReference type="ARBA" id="ARBA00023136"/>
    </source>
</evidence>
<dbReference type="OrthoDB" id="9797605at2"/>
<dbReference type="Pfam" id="PF02518">
    <property type="entry name" value="HATPase_c"/>
    <property type="match status" value="1"/>
</dbReference>
<feature type="transmembrane region" description="Helical" evidence="9">
    <location>
        <begin position="78"/>
        <end position="96"/>
    </location>
</feature>
<keyword evidence="3" id="KW-0808">Transferase</keyword>
<feature type="transmembrane region" description="Helical" evidence="9">
    <location>
        <begin position="170"/>
        <end position="192"/>
    </location>
</feature>
<dbReference type="Proteomes" id="UP000316093">
    <property type="component" value="Chromosome"/>
</dbReference>
<dbReference type="InterPro" id="IPR050482">
    <property type="entry name" value="Sensor_HK_TwoCompSys"/>
</dbReference>
<dbReference type="PROSITE" id="PS50109">
    <property type="entry name" value="HIS_KIN"/>
    <property type="match status" value="1"/>
</dbReference>
<dbReference type="AlphaFoldDB" id="A0A4Y5Z093"/>
<dbReference type="Gene3D" id="1.20.5.1930">
    <property type="match status" value="1"/>
</dbReference>
<evidence type="ECO:0000256" key="3">
    <source>
        <dbReference type="ARBA" id="ARBA00022679"/>
    </source>
</evidence>
<dbReference type="InterPro" id="IPR036890">
    <property type="entry name" value="HATPase_C_sf"/>
</dbReference>
<feature type="transmembrane region" description="Helical" evidence="9">
    <location>
        <begin position="26"/>
        <end position="48"/>
    </location>
</feature>
<sequence length="541" mass="58249">MHTKARHPGVSGATLMRDRAFDQRQAATWCAATCAGVVAAQLLSTLLWDHQNGTHVVWFPGAVLLGALLATSRALWPALVACAYAGVVATISAFGLPLSEVALVAIPSMALIPAAAWCMRRMPRRMPALQDFHMLVVFTLLAVIALPVVSVTLTLWLSHFTSLHESLLSGWANLTTAHALGYALYVPAWCSLRARESALRSSGGLDTGFAILLVLALVILTILWYAFGDRVEYRPLLCLAPTPIVIAAILGAQMPGSSLTMFTVAVIAAHMTSHGHGPFTLASAERTTLALQVWTLLAAISALAVAVVVEQRFASRRSLVAAHRELHELAGRLIATQEQERARLARDLHDDINQRLAAACIDLSTLRKRLAPEYRADVTGVQDRVVALCDDVRQLSHQLHPSCLQHAGLRGALEKLCRHPQGHAWPTVHLLADEAIDTLSPEIALCFYRVAQEALANAVRHADARDITLHASVDDGIATLRILDDGKGFDMAPCASARMGIGITSMHERAKLLGGSFDICSTPGKGVDVCIRIPTTTMTPM</sequence>
<dbReference type="InterPro" id="IPR007895">
    <property type="entry name" value="MASE1"/>
</dbReference>
<dbReference type="SUPFAM" id="SSF55874">
    <property type="entry name" value="ATPase domain of HSP90 chaperone/DNA topoisomerase II/histidine kinase"/>
    <property type="match status" value="1"/>
</dbReference>
<keyword evidence="12" id="KW-1185">Reference proteome</keyword>
<dbReference type="EMBL" id="CP041046">
    <property type="protein sequence ID" value="QDE38692.1"/>
    <property type="molecule type" value="Genomic_DNA"/>
</dbReference>
<evidence type="ECO:0000256" key="7">
    <source>
        <dbReference type="ARBA" id="ARBA00023012"/>
    </source>
</evidence>
<keyword evidence="4 9" id="KW-0812">Transmembrane</keyword>
<proteinExistence type="predicted"/>
<name>A0A4Y5Z093_9GAMM</name>
<evidence type="ECO:0000256" key="6">
    <source>
        <dbReference type="ARBA" id="ARBA00022989"/>
    </source>
</evidence>
<evidence type="ECO:0000256" key="2">
    <source>
        <dbReference type="ARBA" id="ARBA00022475"/>
    </source>
</evidence>
<dbReference type="InterPro" id="IPR003594">
    <property type="entry name" value="HATPase_dom"/>
</dbReference>